<keyword evidence="7" id="KW-0051">Antiviral defense</keyword>
<evidence type="ECO:0000256" key="1">
    <source>
        <dbReference type="ARBA" id="ARBA00006342"/>
    </source>
</evidence>
<dbReference type="PANTHER" id="PTHR35579">
    <property type="entry name" value="CRISPR SYSTEM CMS ENDORIBONUCLEASE CSM3"/>
    <property type="match status" value="1"/>
</dbReference>
<dbReference type="KEGG" id="tch:CHITON_0194"/>
<evidence type="ECO:0000313" key="10">
    <source>
        <dbReference type="EMBL" id="ASJ15749.1"/>
    </source>
</evidence>
<dbReference type="RefSeq" id="WP_068575903.1">
    <property type="nucleotide sequence ID" value="NZ_CP015193.1"/>
</dbReference>
<protein>
    <recommendedName>
        <fullName evidence="2">CRISPR system Cms endoribonuclease Csm3</fullName>
    </recommendedName>
    <alternativeName>
        <fullName evidence="8">CRISPR type III A-associated RAMP protein Csm3</fullName>
    </alternativeName>
</protein>
<evidence type="ECO:0000313" key="11">
    <source>
        <dbReference type="EMBL" id="CUX76973.1"/>
    </source>
</evidence>
<evidence type="ECO:0000259" key="9">
    <source>
        <dbReference type="Pfam" id="PF03787"/>
    </source>
</evidence>
<dbReference type="STRING" id="54262.CHITON_0194"/>
<proteinExistence type="inferred from homology"/>
<evidence type="ECO:0000256" key="2">
    <source>
        <dbReference type="ARBA" id="ARBA00022150"/>
    </source>
</evidence>
<evidence type="ECO:0000256" key="4">
    <source>
        <dbReference type="ARBA" id="ARBA00022759"/>
    </source>
</evidence>
<reference evidence="10 13" key="3">
    <citation type="submission" date="2016-04" db="EMBL/GenBank/DDBJ databases">
        <title>Complete genome sequence of Thermococcus chitonophagus type strain GC74.</title>
        <authorList>
            <person name="Oger P.M."/>
        </authorList>
    </citation>
    <scope>NUCLEOTIDE SEQUENCE [LARGE SCALE GENOMIC DNA]</scope>
    <source>
        <strain evidence="10 13">GC74</strain>
    </source>
</reference>
<dbReference type="GO" id="GO:0003723">
    <property type="term" value="F:RNA binding"/>
    <property type="evidence" value="ECO:0007669"/>
    <property type="project" value="UniProtKB-KW"/>
</dbReference>
<reference evidence="11" key="1">
    <citation type="submission" date="2016-01" db="EMBL/GenBank/DDBJ databases">
        <authorList>
            <person name="Oliw E.H."/>
        </authorList>
    </citation>
    <scope>NUCLEOTIDE SEQUENCE</scope>
    <source>
        <strain evidence="11">1</strain>
    </source>
</reference>
<organism evidence="11 12">
    <name type="scientific">Thermococcus chitonophagus</name>
    <dbReference type="NCBI Taxonomy" id="54262"/>
    <lineage>
        <taxon>Archaea</taxon>
        <taxon>Methanobacteriati</taxon>
        <taxon>Methanobacteriota</taxon>
        <taxon>Thermococci</taxon>
        <taxon>Thermococcales</taxon>
        <taxon>Thermococcaceae</taxon>
        <taxon>Thermococcus</taxon>
    </lineage>
</organism>
<dbReference type="AlphaFoldDB" id="A0A160VQ50"/>
<keyword evidence="3" id="KW-0540">Nuclease</keyword>
<dbReference type="OrthoDB" id="44077at2157"/>
<dbReference type="PANTHER" id="PTHR35579:SF3">
    <property type="entry name" value="CRISPR SYSTEM CMS ENDORIBONUCLEASE CSM3"/>
    <property type="match status" value="1"/>
</dbReference>
<reference evidence="12" key="2">
    <citation type="submission" date="2016-01" db="EMBL/GenBank/DDBJ databases">
        <authorList>
            <person name="Vorgias C.E."/>
        </authorList>
    </citation>
    <scope>NUCLEOTIDE SEQUENCE [LARGE SCALE GENOMIC DNA]</scope>
</reference>
<evidence type="ECO:0000256" key="6">
    <source>
        <dbReference type="ARBA" id="ARBA00022884"/>
    </source>
</evidence>
<evidence type="ECO:0000256" key="3">
    <source>
        <dbReference type="ARBA" id="ARBA00022722"/>
    </source>
</evidence>
<dbReference type="Proteomes" id="UP000093069">
    <property type="component" value="Chromosome I"/>
</dbReference>
<dbReference type="GeneID" id="33321108"/>
<keyword evidence="4" id="KW-0255">Endonuclease</keyword>
<dbReference type="EMBL" id="CP015193">
    <property type="protein sequence ID" value="ASJ15749.1"/>
    <property type="molecule type" value="Genomic_DNA"/>
</dbReference>
<dbReference type="GO" id="GO:0016787">
    <property type="term" value="F:hydrolase activity"/>
    <property type="evidence" value="ECO:0007669"/>
    <property type="project" value="UniProtKB-KW"/>
</dbReference>
<dbReference type="GO" id="GO:0004519">
    <property type="term" value="F:endonuclease activity"/>
    <property type="evidence" value="ECO:0007669"/>
    <property type="project" value="UniProtKB-KW"/>
</dbReference>
<name>A0A160VQ50_9EURY</name>
<dbReference type="InterPro" id="IPR013412">
    <property type="entry name" value="CRISPR-assoc_RAMP_Csm3"/>
</dbReference>
<dbReference type="InterPro" id="IPR005537">
    <property type="entry name" value="RAMP_III_fam"/>
</dbReference>
<dbReference type="Proteomes" id="UP000250189">
    <property type="component" value="Chromosome"/>
</dbReference>
<dbReference type="NCBIfam" id="TIGR02582">
    <property type="entry name" value="cas7_TM1809"/>
    <property type="match status" value="2"/>
</dbReference>
<sequence>MNREFYGKVIIEGEIEALTGLHIGAQRDISEIGGIDNPVIKDPHTGLPYIPGSSLKGRLRSLFEIYVNSKLDELKDQYKGLKNYTKGSCREIGKENCGRFFNRELHNIWIHVCNTYEEARNCPVCRLFGASGKESNFPSRVIVRDAFLTEEWKEKWRKGEEITEAKIEVGIDRITSQANPRTTERVVAGARFNFEIIYTVEDLNEVEDDLKHLLMSMLLLEDSYLGGSGSRGYGKVKFHIKRIAFKPREFYETGDEGKIKSTKQYKSVQELLNNISDVISLIKPQGG</sequence>
<evidence type="ECO:0000256" key="5">
    <source>
        <dbReference type="ARBA" id="ARBA00022801"/>
    </source>
</evidence>
<evidence type="ECO:0000256" key="7">
    <source>
        <dbReference type="ARBA" id="ARBA00023118"/>
    </source>
</evidence>
<evidence type="ECO:0000313" key="13">
    <source>
        <dbReference type="Proteomes" id="UP000250189"/>
    </source>
</evidence>
<dbReference type="Pfam" id="PF03787">
    <property type="entry name" value="RAMPs"/>
    <property type="match status" value="1"/>
</dbReference>
<dbReference type="InterPro" id="IPR052216">
    <property type="entry name" value="CRISPR_Csm3_endoribonuclease"/>
</dbReference>
<dbReference type="EMBL" id="LN999010">
    <property type="protein sequence ID" value="CUX76973.1"/>
    <property type="molecule type" value="Genomic_DNA"/>
</dbReference>
<keyword evidence="6" id="KW-0694">RNA-binding</keyword>
<keyword evidence="5" id="KW-0378">Hydrolase</keyword>
<accession>A0A160VQ50</accession>
<dbReference type="GO" id="GO:0051607">
    <property type="term" value="P:defense response to virus"/>
    <property type="evidence" value="ECO:0007669"/>
    <property type="project" value="UniProtKB-KW"/>
</dbReference>
<evidence type="ECO:0000313" key="12">
    <source>
        <dbReference type="Proteomes" id="UP000093069"/>
    </source>
</evidence>
<gene>
    <name evidence="10" type="ORF">A3L04_01010</name>
    <name evidence="11" type="ORF">CHITON_0194</name>
</gene>
<feature type="domain" description="CRISPR type III-associated protein" evidence="9">
    <location>
        <begin position="14"/>
        <end position="237"/>
    </location>
</feature>
<evidence type="ECO:0000256" key="8">
    <source>
        <dbReference type="ARBA" id="ARBA00033183"/>
    </source>
</evidence>
<comment type="similarity">
    <text evidence="1">Belongs to the CRISPR-associated Csm3 family.</text>
</comment>
<keyword evidence="13" id="KW-1185">Reference proteome</keyword>